<gene>
    <name evidence="3" type="ORF">AB5J54_16250</name>
</gene>
<feature type="compositionally biased region" description="Basic and acidic residues" evidence="1">
    <location>
        <begin position="16"/>
        <end position="27"/>
    </location>
</feature>
<dbReference type="RefSeq" id="WP_369144626.1">
    <property type="nucleotide sequence ID" value="NZ_CP163444.1"/>
</dbReference>
<keyword evidence="2" id="KW-0472">Membrane</keyword>
<evidence type="ECO:0000256" key="1">
    <source>
        <dbReference type="SAM" id="MobiDB-lite"/>
    </source>
</evidence>
<name>A0AB39SXX6_9ACTN</name>
<evidence type="ECO:0000313" key="3">
    <source>
        <dbReference type="EMBL" id="XDQ71969.1"/>
    </source>
</evidence>
<evidence type="ECO:0000256" key="2">
    <source>
        <dbReference type="SAM" id="Phobius"/>
    </source>
</evidence>
<sequence length="89" mass="9501">MSGTPGSGEPDTSDAGPREPRHADPARPRKPSAANAPGVTALLFVFFTWEAASSSVSVWLRIVLALCAVPAFVDLVRIGVWRARTRART</sequence>
<feature type="region of interest" description="Disordered" evidence="1">
    <location>
        <begin position="1"/>
        <end position="34"/>
    </location>
</feature>
<keyword evidence="2" id="KW-1133">Transmembrane helix</keyword>
<feature type="transmembrane region" description="Helical" evidence="2">
    <location>
        <begin position="58"/>
        <end position="80"/>
    </location>
</feature>
<reference evidence="3" key="1">
    <citation type="submission" date="2024-07" db="EMBL/GenBank/DDBJ databases">
        <authorList>
            <person name="Yu S.T."/>
        </authorList>
    </citation>
    <scope>NUCLEOTIDE SEQUENCE</scope>
    <source>
        <strain evidence="3">R44</strain>
    </source>
</reference>
<accession>A0AB39SXX6</accession>
<dbReference type="AlphaFoldDB" id="A0AB39SXX6"/>
<dbReference type="EMBL" id="CP163444">
    <property type="protein sequence ID" value="XDQ71969.1"/>
    <property type="molecule type" value="Genomic_DNA"/>
</dbReference>
<protein>
    <submittedName>
        <fullName evidence="3">Uncharacterized protein</fullName>
    </submittedName>
</protein>
<proteinExistence type="predicted"/>
<keyword evidence="2" id="KW-0812">Transmembrane</keyword>
<organism evidence="3">
    <name type="scientific">Streptomyces sp. R44</name>
    <dbReference type="NCBI Taxonomy" id="3238633"/>
    <lineage>
        <taxon>Bacteria</taxon>
        <taxon>Bacillati</taxon>
        <taxon>Actinomycetota</taxon>
        <taxon>Actinomycetes</taxon>
        <taxon>Kitasatosporales</taxon>
        <taxon>Streptomycetaceae</taxon>
        <taxon>Streptomyces</taxon>
    </lineage>
</organism>